<sequence length="233" mass="26531">MTTRNLVLIVFSLVIFNACSKNNNSDNSPNNPGGNPTNNNSKPLLIDDLVLYTSDGAHRDVKMIKDFVTRNFPEYVNRFYYDQKTVTDHFISTKLEFIDNNKVKLKDTVMEIISKTDTEMLLSPMDSTNMPGKEGELFGHCMLLHNQVPQYNPYSICNKAGGNCKKYRKVYPIKISNGEYYLPILNYAVVSNCNIFYYNSAPMPNYLNKDLTNGLLRDKDSVIVQVARLQVGK</sequence>
<feature type="chain" id="PRO_5012799852" description="Lipoprotein" evidence="2">
    <location>
        <begin position="21"/>
        <end position="233"/>
    </location>
</feature>
<dbReference type="STRING" id="1703345.A3860_08315"/>
<evidence type="ECO:0000256" key="2">
    <source>
        <dbReference type="SAM" id="SignalP"/>
    </source>
</evidence>
<feature type="region of interest" description="Disordered" evidence="1">
    <location>
        <begin position="23"/>
        <end position="42"/>
    </location>
</feature>
<evidence type="ECO:0008006" key="5">
    <source>
        <dbReference type="Google" id="ProtNLM"/>
    </source>
</evidence>
<accession>A0A1V9FGY4</accession>
<gene>
    <name evidence="3" type="ORF">A3860_08315</name>
</gene>
<name>A0A1V9FGY4_9BACT</name>
<proteinExistence type="predicted"/>
<keyword evidence="2" id="KW-0732">Signal</keyword>
<dbReference type="AlphaFoldDB" id="A0A1V9FGY4"/>
<organism evidence="3 4">
    <name type="scientific">Niastella vici</name>
    <dbReference type="NCBI Taxonomy" id="1703345"/>
    <lineage>
        <taxon>Bacteria</taxon>
        <taxon>Pseudomonadati</taxon>
        <taxon>Bacteroidota</taxon>
        <taxon>Chitinophagia</taxon>
        <taxon>Chitinophagales</taxon>
        <taxon>Chitinophagaceae</taxon>
        <taxon>Niastella</taxon>
    </lineage>
</organism>
<feature type="signal peptide" evidence="2">
    <location>
        <begin position="1"/>
        <end position="20"/>
    </location>
</feature>
<dbReference type="OrthoDB" id="657954at2"/>
<evidence type="ECO:0000313" key="3">
    <source>
        <dbReference type="EMBL" id="OQP57625.1"/>
    </source>
</evidence>
<dbReference type="Proteomes" id="UP000192796">
    <property type="component" value="Unassembled WGS sequence"/>
</dbReference>
<evidence type="ECO:0000256" key="1">
    <source>
        <dbReference type="SAM" id="MobiDB-lite"/>
    </source>
</evidence>
<dbReference type="RefSeq" id="WP_081155526.1">
    <property type="nucleotide sequence ID" value="NZ_LVYD01000113.1"/>
</dbReference>
<keyword evidence="4" id="KW-1185">Reference proteome</keyword>
<dbReference type="EMBL" id="LVYD01000113">
    <property type="protein sequence ID" value="OQP57625.1"/>
    <property type="molecule type" value="Genomic_DNA"/>
</dbReference>
<protein>
    <recommendedName>
        <fullName evidence="5">Lipoprotein</fullName>
    </recommendedName>
</protein>
<evidence type="ECO:0000313" key="4">
    <source>
        <dbReference type="Proteomes" id="UP000192796"/>
    </source>
</evidence>
<comment type="caution">
    <text evidence="3">The sequence shown here is derived from an EMBL/GenBank/DDBJ whole genome shotgun (WGS) entry which is preliminary data.</text>
</comment>
<reference evidence="3 4" key="1">
    <citation type="submission" date="2016-03" db="EMBL/GenBank/DDBJ databases">
        <title>Niastella vici sp. nov., isolated from farmland soil.</title>
        <authorList>
            <person name="Chen L."/>
            <person name="Wang D."/>
            <person name="Yang S."/>
            <person name="Wang G."/>
        </authorList>
    </citation>
    <scope>NUCLEOTIDE SEQUENCE [LARGE SCALE GENOMIC DNA]</scope>
    <source>
        <strain evidence="3 4">DJ57</strain>
    </source>
</reference>